<dbReference type="RefSeq" id="WP_188906793.1">
    <property type="nucleotide sequence ID" value="NZ_BMIQ01000001.1"/>
</dbReference>
<reference evidence="2" key="2">
    <citation type="submission" date="2020-09" db="EMBL/GenBank/DDBJ databases">
        <authorList>
            <person name="Sun Q."/>
            <person name="Zhou Y."/>
        </authorList>
    </citation>
    <scope>NUCLEOTIDE SEQUENCE</scope>
    <source>
        <strain evidence="2">CGMCC 1.15367</strain>
    </source>
</reference>
<feature type="transmembrane region" description="Helical" evidence="1">
    <location>
        <begin position="136"/>
        <end position="156"/>
    </location>
</feature>
<reference evidence="2" key="1">
    <citation type="journal article" date="2014" name="Int. J. Syst. Evol. Microbiol.">
        <title>Complete genome sequence of Corynebacterium casei LMG S-19264T (=DSM 44701T), isolated from a smear-ripened cheese.</title>
        <authorList>
            <consortium name="US DOE Joint Genome Institute (JGI-PGF)"/>
            <person name="Walter F."/>
            <person name="Albersmeier A."/>
            <person name="Kalinowski J."/>
            <person name="Ruckert C."/>
        </authorList>
    </citation>
    <scope>NUCLEOTIDE SEQUENCE</scope>
    <source>
        <strain evidence="2">CGMCC 1.15367</strain>
    </source>
</reference>
<keyword evidence="1" id="KW-1133">Transmembrane helix</keyword>
<sequence>MVRSLLWRGLLAGVLAGLCAFLFARVFGEPQIDYAIAFEAQRAAADAAAEPELVSRATQAGIGLLTGLLVYGAALGGLFALAFAVALGRLGGLGPRPIAAILAAIGFVAFVLVPQLKYPANPPAVGVEETIAARTQLFFAMLLISGAALAAGASLVSRLVLSIGRWNAVLAGIAVFLAIVGLAGIALPAINEVPEEFSATILWRFRIASLGLHAVLWAGLGLGFGALADHLLAPARRRPSPLGAR</sequence>
<dbReference type="Pfam" id="PF09490">
    <property type="entry name" value="CbtA"/>
    <property type="match status" value="1"/>
</dbReference>
<dbReference type="InterPro" id="IPR012666">
    <property type="entry name" value="CbtA_put"/>
</dbReference>
<evidence type="ECO:0000313" key="2">
    <source>
        <dbReference type="EMBL" id="GGD90762.1"/>
    </source>
</evidence>
<protein>
    <submittedName>
        <fullName evidence="2">Membrane protein</fullName>
    </submittedName>
</protein>
<feature type="transmembrane region" description="Helical" evidence="1">
    <location>
        <begin position="210"/>
        <end position="228"/>
    </location>
</feature>
<evidence type="ECO:0000313" key="3">
    <source>
        <dbReference type="Proteomes" id="UP000644699"/>
    </source>
</evidence>
<feature type="transmembrane region" description="Helical" evidence="1">
    <location>
        <begin position="98"/>
        <end position="116"/>
    </location>
</feature>
<gene>
    <name evidence="2" type="ORF">GCM10011390_06860</name>
</gene>
<name>A0A916ZDP1_9HYPH</name>
<keyword evidence="1" id="KW-0812">Transmembrane</keyword>
<dbReference type="EMBL" id="BMIQ01000001">
    <property type="protein sequence ID" value="GGD90762.1"/>
    <property type="molecule type" value="Genomic_DNA"/>
</dbReference>
<keyword evidence="3" id="KW-1185">Reference proteome</keyword>
<feature type="transmembrane region" description="Helical" evidence="1">
    <location>
        <begin position="168"/>
        <end position="190"/>
    </location>
</feature>
<feature type="transmembrane region" description="Helical" evidence="1">
    <location>
        <begin position="62"/>
        <end position="86"/>
    </location>
</feature>
<accession>A0A916ZDP1</accession>
<organism evidence="2 3">
    <name type="scientific">Aureimonas endophytica</name>
    <dbReference type="NCBI Taxonomy" id="2027858"/>
    <lineage>
        <taxon>Bacteria</taxon>
        <taxon>Pseudomonadati</taxon>
        <taxon>Pseudomonadota</taxon>
        <taxon>Alphaproteobacteria</taxon>
        <taxon>Hyphomicrobiales</taxon>
        <taxon>Aurantimonadaceae</taxon>
        <taxon>Aureimonas</taxon>
    </lineage>
</organism>
<dbReference type="AlphaFoldDB" id="A0A916ZDP1"/>
<keyword evidence="1" id="KW-0472">Membrane</keyword>
<dbReference type="Proteomes" id="UP000644699">
    <property type="component" value="Unassembled WGS sequence"/>
</dbReference>
<evidence type="ECO:0000256" key="1">
    <source>
        <dbReference type="SAM" id="Phobius"/>
    </source>
</evidence>
<proteinExistence type="predicted"/>
<comment type="caution">
    <text evidence="2">The sequence shown here is derived from an EMBL/GenBank/DDBJ whole genome shotgun (WGS) entry which is preliminary data.</text>
</comment>